<gene>
    <name evidence="2" type="ORF">FZC84_21300</name>
</gene>
<dbReference type="Proteomes" id="UP000325182">
    <property type="component" value="Unassembled WGS sequence"/>
</dbReference>
<dbReference type="RefSeq" id="WP_148955202.1">
    <property type="nucleotide sequence ID" value="NZ_VTEG01000028.1"/>
</dbReference>
<evidence type="ECO:0000313" key="2">
    <source>
        <dbReference type="EMBL" id="TYR95731.1"/>
    </source>
</evidence>
<evidence type="ECO:0000256" key="1">
    <source>
        <dbReference type="SAM" id="MobiDB-lite"/>
    </source>
</evidence>
<evidence type="ECO:0000313" key="3">
    <source>
        <dbReference type="Proteomes" id="UP000325182"/>
    </source>
</evidence>
<proteinExistence type="predicted"/>
<reference evidence="2 3" key="1">
    <citation type="submission" date="2019-08" db="EMBL/GenBank/DDBJ databases">
        <title>Bacillus genomes from the desert of Cuatro Cienegas, Coahuila.</title>
        <authorList>
            <person name="Olmedo-Alvarez G."/>
        </authorList>
    </citation>
    <scope>NUCLEOTIDE SEQUENCE [LARGE SCALE GENOMIC DNA]</scope>
    <source>
        <strain evidence="2 3">CH128b_4D</strain>
    </source>
</reference>
<feature type="region of interest" description="Disordered" evidence="1">
    <location>
        <begin position="133"/>
        <end position="165"/>
    </location>
</feature>
<name>A0A5D4M2H4_9BACI</name>
<organism evidence="2 3">
    <name type="scientific">Rossellomorea vietnamensis</name>
    <dbReference type="NCBI Taxonomy" id="218284"/>
    <lineage>
        <taxon>Bacteria</taxon>
        <taxon>Bacillati</taxon>
        <taxon>Bacillota</taxon>
        <taxon>Bacilli</taxon>
        <taxon>Bacillales</taxon>
        <taxon>Bacillaceae</taxon>
        <taxon>Rossellomorea</taxon>
    </lineage>
</organism>
<comment type="caution">
    <text evidence="2">The sequence shown here is derived from an EMBL/GenBank/DDBJ whole genome shotgun (WGS) entry which is preliminary data.</text>
</comment>
<feature type="compositionally biased region" description="Basic and acidic residues" evidence="1">
    <location>
        <begin position="143"/>
        <end position="160"/>
    </location>
</feature>
<dbReference type="AlphaFoldDB" id="A0A5D4M2H4"/>
<sequence length="412" mass="44621">MSVVNLRILRGYSNGLASLLPTLKQGQQFYLIDKKELHIANGDGTSTVVGRELKDGIVSTSTVYSSAKVEELITGVRNEIAALEARVSDNEATLDDFGTRINAVEAKNTEQDGRLDAVEQSVSDEVARAQAAEQTNAQAVVDEETRAKGEEARIEEKADQNADDLAAHKTNQTTKDGDQDAEINQNATNISDLQSNKLDSSEVGQTVASLDEEGYVPLSQINPVYREIRVYADIVTRDADAELFEGKMAYVEADGGFYLYNGTAWIQVSDADNVNAVTEWADVKNKPSFIVALGQDAEGTHLTFDGKKIAHLEELTAVETSLLQAVSDEEARAIAEEQRIEGKVDQEIADRQAADEALTSEIARVEGRVGEVGTVEVDETNLVDGGFMKYNASTGKLEYVTELDAGTFGTQA</sequence>
<dbReference type="EMBL" id="VTEG01000028">
    <property type="protein sequence ID" value="TYR95731.1"/>
    <property type="molecule type" value="Genomic_DNA"/>
</dbReference>
<protein>
    <submittedName>
        <fullName evidence="2">Uncharacterized protein</fullName>
    </submittedName>
</protein>
<dbReference type="Gene3D" id="1.20.5.340">
    <property type="match status" value="1"/>
</dbReference>
<accession>A0A5D4M2H4</accession>